<dbReference type="GO" id="GO:0016787">
    <property type="term" value="F:hydrolase activity"/>
    <property type="evidence" value="ECO:0007669"/>
    <property type="project" value="UniProtKB-KW"/>
</dbReference>
<protein>
    <submittedName>
        <fullName evidence="4">Alpha/beta-hydrolase</fullName>
    </submittedName>
</protein>
<sequence>MDPTAFKDVQVKRGYTYHYYYSPASAGKPTLLLIHGFPSSSFDWARQVAHLKPKGYGIVVPDCLGYGGTSRPTDPNAFRHKLIAQDLVDILDAEGLETVIGIGHDWGSGLLSRLANWYPDRFTAFAWIAVPYTPAATEPMDFDQFIVGFREKTGSDTYGYWAFFIKPDSHVVADKNIDSFLTLVYPKEPEIWKDWIAPLGKAEEWVASDRRGERPAWFSEQEYAEARERFVKFSLESPMNYYRVVVFNLNIDDNKAIPEENRQVKKPALFVACKRDYVCHAEVGKWTMKRAVPHAEIIELDCGHWALLEESDRLNQALEHWLESLPSANKAQL</sequence>
<dbReference type="PANTHER" id="PTHR43329">
    <property type="entry name" value="EPOXIDE HYDROLASE"/>
    <property type="match status" value="1"/>
</dbReference>
<reference evidence="4" key="1">
    <citation type="submission" date="2019-01" db="EMBL/GenBank/DDBJ databases">
        <title>Draft genome sequences of three monokaryotic isolates of the white-rot basidiomycete fungus Dichomitus squalens.</title>
        <authorList>
            <consortium name="DOE Joint Genome Institute"/>
            <person name="Lopez S.C."/>
            <person name="Andreopoulos B."/>
            <person name="Pangilinan J."/>
            <person name="Lipzen A."/>
            <person name="Riley R."/>
            <person name="Ahrendt S."/>
            <person name="Ng V."/>
            <person name="Barry K."/>
            <person name="Daum C."/>
            <person name="Grigoriev I.V."/>
            <person name="Hilden K.S."/>
            <person name="Makela M.R."/>
            <person name="de Vries R.P."/>
        </authorList>
    </citation>
    <scope>NUCLEOTIDE SEQUENCE [LARGE SCALE GENOMIC DNA]</scope>
    <source>
        <strain evidence="4">OM18370.1</strain>
    </source>
</reference>
<dbReference type="InterPro" id="IPR000073">
    <property type="entry name" value="AB_hydrolase_1"/>
</dbReference>
<proteinExistence type="inferred from homology"/>
<feature type="domain" description="AB hydrolase-1" evidence="3">
    <location>
        <begin position="29"/>
        <end position="310"/>
    </location>
</feature>
<dbReference type="Pfam" id="PF00561">
    <property type="entry name" value="Abhydrolase_1"/>
    <property type="match status" value="1"/>
</dbReference>
<organism evidence="4">
    <name type="scientific">Dichomitus squalens</name>
    <dbReference type="NCBI Taxonomy" id="114155"/>
    <lineage>
        <taxon>Eukaryota</taxon>
        <taxon>Fungi</taxon>
        <taxon>Dikarya</taxon>
        <taxon>Basidiomycota</taxon>
        <taxon>Agaricomycotina</taxon>
        <taxon>Agaricomycetes</taxon>
        <taxon>Polyporales</taxon>
        <taxon>Polyporaceae</taxon>
        <taxon>Dichomitus</taxon>
    </lineage>
</organism>
<dbReference type="PRINTS" id="PR00412">
    <property type="entry name" value="EPOXHYDRLASE"/>
</dbReference>
<name>A0A4Q9MSR4_9APHY</name>
<dbReference type="EMBL" id="ML143413">
    <property type="protein sequence ID" value="TBU29381.1"/>
    <property type="molecule type" value="Genomic_DNA"/>
</dbReference>
<dbReference type="SUPFAM" id="SSF53474">
    <property type="entry name" value="alpha/beta-Hydrolases"/>
    <property type="match status" value="1"/>
</dbReference>
<evidence type="ECO:0000256" key="1">
    <source>
        <dbReference type="ARBA" id="ARBA00022801"/>
    </source>
</evidence>
<comment type="similarity">
    <text evidence="2">Belongs to the AB hydrolase superfamily. Epoxide hydrolase family.</text>
</comment>
<evidence type="ECO:0000256" key="2">
    <source>
        <dbReference type="ARBA" id="ARBA00038334"/>
    </source>
</evidence>
<dbReference type="Gene3D" id="3.40.50.1820">
    <property type="entry name" value="alpha/beta hydrolase"/>
    <property type="match status" value="1"/>
</dbReference>
<dbReference type="OrthoDB" id="408373at2759"/>
<dbReference type="AlphaFoldDB" id="A0A4Q9MSR4"/>
<evidence type="ECO:0000313" key="4">
    <source>
        <dbReference type="EMBL" id="TBU29381.1"/>
    </source>
</evidence>
<dbReference type="InterPro" id="IPR000639">
    <property type="entry name" value="Epox_hydrolase-like"/>
</dbReference>
<gene>
    <name evidence="4" type="ORF">BD311DRAFT_756561</name>
</gene>
<accession>A0A4Q9MSR4</accession>
<dbReference type="Proteomes" id="UP000292957">
    <property type="component" value="Unassembled WGS sequence"/>
</dbReference>
<keyword evidence="1 4" id="KW-0378">Hydrolase</keyword>
<evidence type="ECO:0000259" key="3">
    <source>
        <dbReference type="Pfam" id="PF00561"/>
    </source>
</evidence>
<dbReference type="InterPro" id="IPR029058">
    <property type="entry name" value="AB_hydrolase_fold"/>
</dbReference>